<dbReference type="Pfam" id="PF00378">
    <property type="entry name" value="ECH_1"/>
    <property type="match status" value="1"/>
</dbReference>
<dbReference type="SUPFAM" id="SSF52096">
    <property type="entry name" value="ClpP/crotonase"/>
    <property type="match status" value="1"/>
</dbReference>
<dbReference type="PANTHER" id="PTHR11941">
    <property type="entry name" value="ENOYL-COA HYDRATASE-RELATED"/>
    <property type="match status" value="1"/>
</dbReference>
<keyword evidence="5" id="KW-1185">Reference proteome</keyword>
<dbReference type="GeneID" id="29115440"/>
<dbReference type="AlphaFoldDB" id="A0A177DH24"/>
<dbReference type="InterPro" id="IPR029045">
    <property type="entry name" value="ClpP/crotonase-like_dom_sf"/>
</dbReference>
<comment type="pathway">
    <text evidence="1">Mycotoxin biosynthesis.</text>
</comment>
<dbReference type="Proteomes" id="UP000077248">
    <property type="component" value="Unassembled WGS sequence"/>
</dbReference>
<keyword evidence="3" id="KW-0732">Signal</keyword>
<organism evidence="4 5">
    <name type="scientific">Alternaria alternata</name>
    <name type="common">Alternaria rot fungus</name>
    <name type="synonym">Torula alternata</name>
    <dbReference type="NCBI Taxonomy" id="5599"/>
    <lineage>
        <taxon>Eukaryota</taxon>
        <taxon>Fungi</taxon>
        <taxon>Dikarya</taxon>
        <taxon>Ascomycota</taxon>
        <taxon>Pezizomycotina</taxon>
        <taxon>Dothideomycetes</taxon>
        <taxon>Pleosporomycetidae</taxon>
        <taxon>Pleosporales</taxon>
        <taxon>Pleosporineae</taxon>
        <taxon>Pleosporaceae</taxon>
        <taxon>Alternaria</taxon>
        <taxon>Alternaria sect. Alternaria</taxon>
        <taxon>Alternaria alternata complex</taxon>
    </lineage>
</organism>
<evidence type="ECO:0000256" key="2">
    <source>
        <dbReference type="ARBA" id="ARBA00023026"/>
    </source>
</evidence>
<name>A0A177DH24_ALTAL</name>
<keyword evidence="2" id="KW-0843">Virulence</keyword>
<evidence type="ECO:0000313" key="5">
    <source>
        <dbReference type="Proteomes" id="UP000077248"/>
    </source>
</evidence>
<dbReference type="GO" id="GO:0003824">
    <property type="term" value="F:catalytic activity"/>
    <property type="evidence" value="ECO:0007669"/>
    <property type="project" value="UniProtKB-ARBA"/>
</dbReference>
<evidence type="ECO:0000256" key="1">
    <source>
        <dbReference type="ARBA" id="ARBA00004685"/>
    </source>
</evidence>
<dbReference type="EMBL" id="KV441483">
    <property type="protein sequence ID" value="OAG18648.1"/>
    <property type="molecule type" value="Genomic_DNA"/>
</dbReference>
<dbReference type="VEuPathDB" id="FungiDB:CC77DRAFT_1096549"/>
<feature type="chain" id="PRO_5008059404" evidence="3">
    <location>
        <begin position="22"/>
        <end position="294"/>
    </location>
</feature>
<dbReference type="STRING" id="5599.A0A177DH24"/>
<dbReference type="GO" id="GO:0006635">
    <property type="term" value="P:fatty acid beta-oxidation"/>
    <property type="evidence" value="ECO:0007669"/>
    <property type="project" value="TreeGrafter"/>
</dbReference>
<dbReference type="InterPro" id="IPR001753">
    <property type="entry name" value="Enoyl-CoA_hydra/iso"/>
</dbReference>
<dbReference type="RefSeq" id="XP_018384069.1">
    <property type="nucleotide sequence ID" value="XM_018529846.1"/>
</dbReference>
<gene>
    <name evidence="4" type="ORF">CC77DRAFT_1096549</name>
</gene>
<proteinExistence type="predicted"/>
<feature type="signal peptide" evidence="3">
    <location>
        <begin position="1"/>
        <end position="21"/>
    </location>
</feature>
<dbReference type="CDD" id="cd06558">
    <property type="entry name" value="crotonase-like"/>
    <property type="match status" value="1"/>
</dbReference>
<dbReference type="OMA" id="SVEDYFI"/>
<dbReference type="PANTHER" id="PTHR11941:SF54">
    <property type="entry name" value="ENOYL-COA HYDRATASE, MITOCHONDRIAL"/>
    <property type="match status" value="1"/>
</dbReference>
<reference evidence="4 5" key="1">
    <citation type="submission" date="2016-05" db="EMBL/GenBank/DDBJ databases">
        <title>Comparative analysis of secretome profiles of manganese(II)-oxidizing ascomycete fungi.</title>
        <authorList>
            <consortium name="DOE Joint Genome Institute"/>
            <person name="Zeiner C.A."/>
            <person name="Purvine S.O."/>
            <person name="Zink E.M."/>
            <person name="Wu S."/>
            <person name="Pasa-Tolic L."/>
            <person name="Chaput D.L."/>
            <person name="Haridas S."/>
            <person name="Grigoriev I.V."/>
            <person name="Santelli C.M."/>
            <person name="Hansel C.M."/>
        </authorList>
    </citation>
    <scope>NUCLEOTIDE SEQUENCE [LARGE SCALE GENOMIC DNA]</scope>
    <source>
        <strain evidence="4 5">SRC1lrK2f</strain>
    </source>
</reference>
<dbReference type="KEGG" id="aalt:CC77DRAFT_1096549"/>
<dbReference type="Gene3D" id="3.90.226.10">
    <property type="entry name" value="2-enoyl-CoA Hydratase, Chain A, domain 1"/>
    <property type="match status" value="1"/>
</dbReference>
<accession>A0A177DH24</accession>
<evidence type="ECO:0000256" key="3">
    <source>
        <dbReference type="SAM" id="SignalP"/>
    </source>
</evidence>
<evidence type="ECO:0000313" key="4">
    <source>
        <dbReference type="EMBL" id="OAG18648.1"/>
    </source>
</evidence>
<protein>
    <submittedName>
        <fullName evidence="4">ClpP/crotonase</fullName>
    </submittedName>
</protein>
<sequence length="294" mass="32124">MAPSWFVAHLVACGILSSVQALQLPNYVGLKTSQNNSILDITFHNPNSTLNFWNQDTTNGLTDIVAKLQKDNETKVVVFRSDVPRYWIGHLDLTMPDLTETWPSYAELIYNISALPQVTIGAVEGRARGIGNEFLVSLDMRFATKNDTLIGQPEVGSGLIPGGGGSQFLPGLIGRGLAMEYILSAKDISASEAEKIGWINKAFDTSAEMNTYIDGLTSRLRLFPQQALASAKKSINRRTAPKIEDTQPDASAFVKRLEDPVVQALSAKTAAVYQKSSAFEIELDLGNSLLQLYQ</sequence>